<dbReference type="Proteomes" id="UP000244956">
    <property type="component" value="Unassembled WGS sequence"/>
</dbReference>
<protein>
    <recommendedName>
        <fullName evidence="3">Transporter</fullName>
    </recommendedName>
</protein>
<name>A0A2U2B9T3_9BACT</name>
<dbReference type="Pfam" id="PF13557">
    <property type="entry name" value="Phenol_MetA_deg"/>
    <property type="match status" value="1"/>
</dbReference>
<keyword evidence="2" id="KW-1185">Reference proteome</keyword>
<evidence type="ECO:0000313" key="2">
    <source>
        <dbReference type="Proteomes" id="UP000244956"/>
    </source>
</evidence>
<proteinExistence type="predicted"/>
<dbReference type="AlphaFoldDB" id="A0A2U2B9T3"/>
<gene>
    <name evidence="1" type="ORF">DDZ16_07870</name>
</gene>
<evidence type="ECO:0000313" key="1">
    <source>
        <dbReference type="EMBL" id="PWD99803.1"/>
    </source>
</evidence>
<dbReference type="InterPro" id="IPR025737">
    <property type="entry name" value="FApF"/>
</dbReference>
<reference evidence="1 2" key="1">
    <citation type="submission" date="2018-05" db="EMBL/GenBank/DDBJ databases">
        <title>Marinilabilia rubrum sp. nov., isolated from saltern sediment.</title>
        <authorList>
            <person name="Zhang R."/>
        </authorList>
    </citation>
    <scope>NUCLEOTIDE SEQUENCE [LARGE SCALE GENOMIC DNA]</scope>
    <source>
        <strain evidence="1 2">WTE16</strain>
    </source>
</reference>
<evidence type="ECO:0008006" key="3">
    <source>
        <dbReference type="Google" id="ProtNLM"/>
    </source>
</evidence>
<dbReference type="OrthoDB" id="1014491at2"/>
<comment type="caution">
    <text evidence="1">The sequence shown here is derived from an EMBL/GenBank/DDBJ whole genome shotgun (WGS) entry which is preliminary data.</text>
</comment>
<organism evidence="1 2">
    <name type="scientific">Marinilabilia rubra</name>
    <dbReference type="NCBI Taxonomy" id="2162893"/>
    <lineage>
        <taxon>Bacteria</taxon>
        <taxon>Pseudomonadati</taxon>
        <taxon>Bacteroidota</taxon>
        <taxon>Bacteroidia</taxon>
        <taxon>Marinilabiliales</taxon>
        <taxon>Marinilabiliaceae</taxon>
        <taxon>Marinilabilia</taxon>
    </lineage>
</organism>
<accession>A0A2U2B9T3</accession>
<dbReference type="RefSeq" id="WP_109263904.1">
    <property type="nucleotide sequence ID" value="NZ_QEWP01000005.1"/>
</dbReference>
<sequence length="253" mass="27246">MTKLKLIIGGLIFFTTDLVAQEKSPLVTDRPDMTESTVSVAPGLMQIESGFHYESDEVEEMNSISRNFNSTLLRYGLVDGLEFRFGLGYSSFSIPGNTESGFEPLSFGFKYEMFKQSGILPEMAVLNTFVPDFTGSSAFQPEAWQGEILGAMSWGLGEIGLGANVGVAFDGNSNGAAFPYSLALGIPVSSSVGGFVEVFGLLAEEAGPMHSGNLGLTWLLNHDFQLDAYTGFGLNDRAVDWSAGFGLSYRFAL</sequence>
<dbReference type="EMBL" id="QEWP01000005">
    <property type="protein sequence ID" value="PWD99803.1"/>
    <property type="molecule type" value="Genomic_DNA"/>
</dbReference>